<organism evidence="2 3">
    <name type="scientific">Adineta steineri</name>
    <dbReference type="NCBI Taxonomy" id="433720"/>
    <lineage>
        <taxon>Eukaryota</taxon>
        <taxon>Metazoa</taxon>
        <taxon>Spiralia</taxon>
        <taxon>Gnathifera</taxon>
        <taxon>Rotifera</taxon>
        <taxon>Eurotatoria</taxon>
        <taxon>Bdelloidea</taxon>
        <taxon>Adinetida</taxon>
        <taxon>Adinetidae</taxon>
        <taxon>Adineta</taxon>
    </lineage>
</organism>
<evidence type="ECO:0008006" key="4">
    <source>
        <dbReference type="Google" id="ProtNLM"/>
    </source>
</evidence>
<accession>A0A820HYE7</accession>
<dbReference type="EMBL" id="CAJOAZ010016340">
    <property type="protein sequence ID" value="CAF4303703.1"/>
    <property type="molecule type" value="Genomic_DNA"/>
</dbReference>
<feature type="non-terminal residue" evidence="2">
    <location>
        <position position="1"/>
    </location>
</feature>
<keyword evidence="1" id="KW-1133">Transmembrane helix</keyword>
<reference evidence="2" key="1">
    <citation type="submission" date="2021-02" db="EMBL/GenBank/DDBJ databases">
        <authorList>
            <person name="Nowell W R."/>
        </authorList>
    </citation>
    <scope>NUCLEOTIDE SEQUENCE</scope>
</reference>
<dbReference type="Pfam" id="PF04229">
    <property type="entry name" value="GrpB"/>
    <property type="match status" value="1"/>
</dbReference>
<dbReference type="AlphaFoldDB" id="A0A820HYE7"/>
<keyword evidence="1" id="KW-0812">Transmembrane</keyword>
<evidence type="ECO:0000313" key="2">
    <source>
        <dbReference type="EMBL" id="CAF4303703.1"/>
    </source>
</evidence>
<proteinExistence type="predicted"/>
<protein>
    <recommendedName>
        <fullName evidence="4">Dephospho-CoA kinase/protein folding accessory domain-containing protein</fullName>
    </recommendedName>
</protein>
<evidence type="ECO:0000256" key="1">
    <source>
        <dbReference type="SAM" id="Phobius"/>
    </source>
</evidence>
<dbReference type="Gene3D" id="3.30.460.10">
    <property type="entry name" value="Beta Polymerase, domain 2"/>
    <property type="match status" value="1"/>
</dbReference>
<dbReference type="InterPro" id="IPR043519">
    <property type="entry name" value="NT_sf"/>
</dbReference>
<dbReference type="Proteomes" id="UP000663844">
    <property type="component" value="Unassembled WGS sequence"/>
</dbReference>
<name>A0A820HYE7_9BILA</name>
<comment type="caution">
    <text evidence="2">The sequence shown here is derived from an EMBL/GenBank/DDBJ whole genome shotgun (WGS) entry which is preliminary data.</text>
</comment>
<feature type="transmembrane region" description="Helical" evidence="1">
    <location>
        <begin position="29"/>
        <end position="48"/>
    </location>
</feature>
<dbReference type="PANTHER" id="PTHR34822:SF1">
    <property type="entry name" value="GRPB FAMILY PROTEIN"/>
    <property type="match status" value="1"/>
</dbReference>
<keyword evidence="1" id="KW-0472">Membrane</keyword>
<dbReference type="InterPro" id="IPR007344">
    <property type="entry name" value="GrpB/CoaE"/>
</dbReference>
<dbReference type="SUPFAM" id="SSF81301">
    <property type="entry name" value="Nucleotidyltransferase"/>
    <property type="match status" value="1"/>
</dbReference>
<dbReference type="PANTHER" id="PTHR34822">
    <property type="entry name" value="GRPB DOMAIN PROTEIN (AFU_ORTHOLOGUE AFUA_1G01530)"/>
    <property type="match status" value="1"/>
</dbReference>
<evidence type="ECO:0000313" key="3">
    <source>
        <dbReference type="Proteomes" id="UP000663844"/>
    </source>
</evidence>
<gene>
    <name evidence="2" type="ORF">OXD698_LOCUS46239</name>
</gene>
<sequence length="256" mass="29943">KMDLKLIKIWILSFFVALGFMHHSKTRMICHVIFILFLYSLIVLFGLGKRLLFVTSVNLQKLLGNDKVVLKPWTPKWKEEFKNEKTRLNKIILSKWKHIFHKELSPDGLVHIGSTSIEKIALAKPMHDVAIAITTKYLPVNLREDLEKAGYKYVGAALHSISCQDHWFFNITPKDQIDSKGHGFDLHVVLPPSHQWLRDTIHFSQYLTENQIDRERYGNLKSEIAKTDPTMASYVRKKQKLIHILFENSRQWTKNK</sequence>